<dbReference type="Proteomes" id="UP001637618">
    <property type="component" value="Unassembled WGS sequence"/>
</dbReference>
<evidence type="ECO:0000313" key="2">
    <source>
        <dbReference type="Proteomes" id="UP001637618"/>
    </source>
</evidence>
<accession>A0ACC7PG01</accession>
<protein>
    <submittedName>
        <fullName evidence="1">Uncharacterized protein</fullName>
    </submittedName>
</protein>
<comment type="caution">
    <text evidence="1">The sequence shown here is derived from an EMBL/GenBank/DDBJ whole genome shotgun (WGS) entry which is preliminary data.</text>
</comment>
<sequence>MATLDSGLLSRLLISCVLSTSVSVPVSAQDGVIVTGRNVQGFHVGRPAFAPDPYPATANANPAKQILRATGGELSDKEFAGVSSGSSITRAILPNGDLPALSNTLGNHSAGLGTGGAAGHGSGSNLGGQISGQIERGMAPLHNIGNMMGVGQ</sequence>
<reference evidence="1" key="1">
    <citation type="submission" date="2022-11" db="EMBL/GenBank/DDBJ databases">
        <title>Draft genome sequences of strains of Pseudomonas imrae sp. nov.</title>
        <authorList>
            <person name="Salva Serra F."/>
            <person name="Nimje P."/>
            <person name="Moore E.R.B."/>
            <person name="Marathe N.P."/>
        </authorList>
    </citation>
    <scope>NUCLEOTIDE SEQUENCE</scope>
    <source>
        <strain evidence="1">15FMM2</strain>
    </source>
</reference>
<gene>
    <name evidence="1" type="ORF">OOJ96_17395</name>
</gene>
<keyword evidence="2" id="KW-1185">Reference proteome</keyword>
<organism evidence="1 2">
    <name type="scientific">Pseudomonas imrae</name>
    <dbReference type="NCBI Taxonomy" id="2992837"/>
    <lineage>
        <taxon>Bacteria</taxon>
        <taxon>Pseudomonadati</taxon>
        <taxon>Pseudomonadota</taxon>
        <taxon>Gammaproteobacteria</taxon>
        <taxon>Pseudomonadales</taxon>
        <taxon>Pseudomonadaceae</taxon>
        <taxon>Pseudomonas</taxon>
    </lineage>
</organism>
<dbReference type="EMBL" id="JAPEQY010000013">
    <property type="protein sequence ID" value="MFO2479183.1"/>
    <property type="molecule type" value="Genomic_DNA"/>
</dbReference>
<proteinExistence type="predicted"/>
<evidence type="ECO:0000313" key="1">
    <source>
        <dbReference type="EMBL" id="MFO2479183.1"/>
    </source>
</evidence>
<name>A0ACC7PG01_9PSED</name>